<dbReference type="InterPro" id="IPR005184">
    <property type="entry name" value="DUF306_Meta_HslJ"/>
</dbReference>
<comment type="caution">
    <text evidence="2">The sequence shown here is derived from an EMBL/GenBank/DDBJ whole genome shotgun (WGS) entry which is preliminary data.</text>
</comment>
<dbReference type="Gene3D" id="2.40.128.270">
    <property type="match status" value="1"/>
</dbReference>
<keyword evidence="3" id="KW-1185">Reference proteome</keyword>
<gene>
    <name evidence="2" type="ORF">EG242_13830</name>
</gene>
<accession>A0A3P1AN11</accession>
<evidence type="ECO:0000313" key="2">
    <source>
        <dbReference type="EMBL" id="RRA90336.1"/>
    </source>
</evidence>
<dbReference type="InterPro" id="IPR038670">
    <property type="entry name" value="HslJ-like_sf"/>
</dbReference>
<dbReference type="Pfam" id="PF03724">
    <property type="entry name" value="META"/>
    <property type="match status" value="1"/>
</dbReference>
<dbReference type="PANTHER" id="PTHR35535:SF1">
    <property type="entry name" value="HEAT SHOCK PROTEIN HSLJ"/>
    <property type="match status" value="1"/>
</dbReference>
<dbReference type="Proteomes" id="UP000268372">
    <property type="component" value="Unassembled WGS sequence"/>
</dbReference>
<evidence type="ECO:0000313" key="3">
    <source>
        <dbReference type="Proteomes" id="UP000268372"/>
    </source>
</evidence>
<protein>
    <submittedName>
        <fullName evidence="2">META domain-containing protein</fullName>
    </submittedName>
</protein>
<proteinExistence type="predicted"/>
<dbReference type="PANTHER" id="PTHR35535">
    <property type="entry name" value="HEAT SHOCK PROTEIN HSLJ"/>
    <property type="match status" value="1"/>
</dbReference>
<dbReference type="EMBL" id="RQTJ01000046">
    <property type="protein sequence ID" value="RRA90336.1"/>
    <property type="molecule type" value="Genomic_DNA"/>
</dbReference>
<name>A0A3P1AN11_9FLAO</name>
<dbReference type="AlphaFoldDB" id="A0A3P1AN11"/>
<sequence>MVLFFKKRIFINHLNKYSMMKRNLLIGMMSLALVACADKKEQENTEKLTVENTEVTADPKELLGKEWKLKELYGTKVVTDTAVTKQPYLKFNDLATVSGNLGCNSFGAKVEFIGSNSIKISEIVSTEMACGSMEIEMQFGEALQNATNYITSGTTLYLNNAENTTVAVLGSDK</sequence>
<evidence type="ECO:0000259" key="1">
    <source>
        <dbReference type="Pfam" id="PF03724"/>
    </source>
</evidence>
<dbReference type="InterPro" id="IPR053147">
    <property type="entry name" value="Hsp_HslJ-like"/>
</dbReference>
<feature type="domain" description="DUF306" evidence="1">
    <location>
        <begin position="60"/>
        <end position="168"/>
    </location>
</feature>
<reference evidence="2 3" key="1">
    <citation type="submission" date="2018-11" db="EMBL/GenBank/DDBJ databases">
        <title>Flavobacterium sp. nov., YIM 102796 draft genome.</title>
        <authorList>
            <person name="Li G."/>
            <person name="Jiang Y."/>
        </authorList>
    </citation>
    <scope>NUCLEOTIDE SEQUENCE [LARGE SCALE GENOMIC DNA]</scope>
    <source>
        <strain evidence="2 3">YIM 102796</strain>
    </source>
</reference>
<organism evidence="2 3">
    <name type="scientific">Paenimyroides viscosum</name>
    <dbReference type="NCBI Taxonomy" id="2488729"/>
    <lineage>
        <taxon>Bacteria</taxon>
        <taxon>Pseudomonadati</taxon>
        <taxon>Bacteroidota</taxon>
        <taxon>Flavobacteriia</taxon>
        <taxon>Flavobacteriales</taxon>
        <taxon>Flavobacteriaceae</taxon>
        <taxon>Paenimyroides</taxon>
    </lineage>
</organism>